<dbReference type="Gene3D" id="3.40.50.300">
    <property type="entry name" value="P-loop containing nucleotide triphosphate hydrolases"/>
    <property type="match status" value="1"/>
</dbReference>
<keyword evidence="1" id="KW-0547">Nucleotide-binding</keyword>
<dbReference type="Proteomes" id="UP001139502">
    <property type="component" value="Unassembled WGS sequence"/>
</dbReference>
<dbReference type="PROSITE" id="PS50893">
    <property type="entry name" value="ABC_TRANSPORTER_2"/>
    <property type="match status" value="1"/>
</dbReference>
<evidence type="ECO:0000256" key="1">
    <source>
        <dbReference type="ARBA" id="ARBA00022741"/>
    </source>
</evidence>
<dbReference type="PANTHER" id="PTHR43158:SF5">
    <property type="entry name" value="ABC TRANSPORTER, ATP-BINDING PROTEIN"/>
    <property type="match status" value="1"/>
</dbReference>
<dbReference type="PANTHER" id="PTHR43158">
    <property type="entry name" value="SKFA PEPTIDE EXPORT ATP-BINDING PROTEIN SKFE"/>
    <property type="match status" value="1"/>
</dbReference>
<dbReference type="InterPro" id="IPR003593">
    <property type="entry name" value="AAA+_ATPase"/>
</dbReference>
<gene>
    <name evidence="4" type="ORF">NBM05_11560</name>
</gene>
<dbReference type="InterPro" id="IPR027417">
    <property type="entry name" value="P-loop_NTPase"/>
</dbReference>
<dbReference type="SMART" id="SM00382">
    <property type="entry name" value="AAA"/>
    <property type="match status" value="1"/>
</dbReference>
<evidence type="ECO:0000313" key="4">
    <source>
        <dbReference type="EMBL" id="MCP3426621.1"/>
    </source>
</evidence>
<dbReference type="SUPFAM" id="SSF52540">
    <property type="entry name" value="P-loop containing nucleoside triphosphate hydrolases"/>
    <property type="match status" value="1"/>
</dbReference>
<sequence>MTTAATPWGETSRVPADAGGTEAPAVVVRGLNRRFGKVRALRDVDLELAPGRIYGLVGRNGAGKTTLLSTLVGQVLPSSGSVELFGRRSLENPAVLARTVYVRDHQCYPDDMRVRHVLRAAGHAYLGWDEEFAQRLVADFRLSPKARCKKLSTGQRTALGIIVGLASRAELTILDEPYGGLDPVARGLFYDRLLEDFAEHPRTVIISTHLVDEIADLLNEVILLDDGVVTLHESEEQAREHAYRLAGAERDVERLLESTGAGERVSRRQSVGSMTMVVVAAPLDDATETLARELGLEVEPVSLQEVVAAMGTLSVTESTAQEGAL</sequence>
<dbReference type="RefSeq" id="WP_254167539.1">
    <property type="nucleotide sequence ID" value="NZ_JANAFB010000031.1"/>
</dbReference>
<evidence type="ECO:0000259" key="3">
    <source>
        <dbReference type="PROSITE" id="PS50893"/>
    </source>
</evidence>
<evidence type="ECO:0000313" key="5">
    <source>
        <dbReference type="Proteomes" id="UP001139502"/>
    </source>
</evidence>
<reference evidence="4" key="1">
    <citation type="submission" date="2022-06" db="EMBL/GenBank/DDBJ databases">
        <title>Rothia sp. isolated from sandalwood seedling.</title>
        <authorList>
            <person name="Tuikhar N."/>
            <person name="Kirdat K."/>
            <person name="Thorat V."/>
            <person name="Swetha P."/>
            <person name="Padma S."/>
            <person name="Sundararaj R."/>
            <person name="Yadav A."/>
        </authorList>
    </citation>
    <scope>NUCLEOTIDE SEQUENCE</scope>
    <source>
        <strain evidence="4">AR01</strain>
    </source>
</reference>
<comment type="caution">
    <text evidence="4">The sequence shown here is derived from an EMBL/GenBank/DDBJ whole genome shotgun (WGS) entry which is preliminary data.</text>
</comment>
<organism evidence="4 5">
    <name type="scientific">Rothia santali</name>
    <dbReference type="NCBI Taxonomy" id="2949643"/>
    <lineage>
        <taxon>Bacteria</taxon>
        <taxon>Bacillati</taxon>
        <taxon>Actinomycetota</taxon>
        <taxon>Actinomycetes</taxon>
        <taxon>Micrococcales</taxon>
        <taxon>Micrococcaceae</taxon>
        <taxon>Rothia</taxon>
    </lineage>
</organism>
<dbReference type="EMBL" id="JANAFB010000031">
    <property type="protein sequence ID" value="MCP3426621.1"/>
    <property type="molecule type" value="Genomic_DNA"/>
</dbReference>
<dbReference type="Pfam" id="PF00005">
    <property type="entry name" value="ABC_tran"/>
    <property type="match status" value="1"/>
</dbReference>
<protein>
    <submittedName>
        <fullName evidence="4">ABC transporter ATP-binding protein</fullName>
    </submittedName>
</protein>
<keyword evidence="2 4" id="KW-0067">ATP-binding</keyword>
<dbReference type="GO" id="GO:0016887">
    <property type="term" value="F:ATP hydrolysis activity"/>
    <property type="evidence" value="ECO:0007669"/>
    <property type="project" value="InterPro"/>
</dbReference>
<accession>A0A9X2HC33</accession>
<dbReference type="InterPro" id="IPR003439">
    <property type="entry name" value="ABC_transporter-like_ATP-bd"/>
</dbReference>
<feature type="domain" description="ABC transporter" evidence="3">
    <location>
        <begin position="26"/>
        <end position="251"/>
    </location>
</feature>
<evidence type="ECO:0000256" key="2">
    <source>
        <dbReference type="ARBA" id="ARBA00022840"/>
    </source>
</evidence>
<keyword evidence="5" id="KW-1185">Reference proteome</keyword>
<dbReference type="CDD" id="cd03230">
    <property type="entry name" value="ABC_DR_subfamily_A"/>
    <property type="match status" value="1"/>
</dbReference>
<dbReference type="GO" id="GO:0005524">
    <property type="term" value="F:ATP binding"/>
    <property type="evidence" value="ECO:0007669"/>
    <property type="project" value="UniProtKB-KW"/>
</dbReference>
<name>A0A9X2HC33_9MICC</name>
<proteinExistence type="predicted"/>
<dbReference type="AlphaFoldDB" id="A0A9X2HC33"/>